<gene>
    <name evidence="2" type="ORF">AOQ84DRAFT_131437</name>
</gene>
<evidence type="ECO:0000313" key="3">
    <source>
        <dbReference type="Proteomes" id="UP000250140"/>
    </source>
</evidence>
<dbReference type="Proteomes" id="UP000250140">
    <property type="component" value="Unassembled WGS sequence"/>
</dbReference>
<evidence type="ECO:0000313" key="2">
    <source>
        <dbReference type="EMBL" id="OCL12966.1"/>
    </source>
</evidence>
<name>A0A8E2F9M1_9PEZI</name>
<evidence type="ECO:0000256" key="1">
    <source>
        <dbReference type="SAM" id="MobiDB-lite"/>
    </source>
</evidence>
<dbReference type="AlphaFoldDB" id="A0A8E2F9M1"/>
<protein>
    <submittedName>
        <fullName evidence="2">Uncharacterized protein</fullName>
    </submittedName>
</protein>
<reference evidence="2 3" key="1">
    <citation type="journal article" date="2016" name="Nat. Commun.">
        <title>Ectomycorrhizal ecology is imprinted in the genome of the dominant symbiotic fungus Cenococcum geophilum.</title>
        <authorList>
            <consortium name="DOE Joint Genome Institute"/>
            <person name="Peter M."/>
            <person name="Kohler A."/>
            <person name="Ohm R.A."/>
            <person name="Kuo A."/>
            <person name="Krutzmann J."/>
            <person name="Morin E."/>
            <person name="Arend M."/>
            <person name="Barry K.W."/>
            <person name="Binder M."/>
            <person name="Choi C."/>
            <person name="Clum A."/>
            <person name="Copeland A."/>
            <person name="Grisel N."/>
            <person name="Haridas S."/>
            <person name="Kipfer T."/>
            <person name="LaButti K."/>
            <person name="Lindquist E."/>
            <person name="Lipzen A."/>
            <person name="Maire R."/>
            <person name="Meier B."/>
            <person name="Mihaltcheva S."/>
            <person name="Molinier V."/>
            <person name="Murat C."/>
            <person name="Poggeler S."/>
            <person name="Quandt C.A."/>
            <person name="Sperisen C."/>
            <person name="Tritt A."/>
            <person name="Tisserant E."/>
            <person name="Crous P.W."/>
            <person name="Henrissat B."/>
            <person name="Nehls U."/>
            <person name="Egli S."/>
            <person name="Spatafora J.W."/>
            <person name="Grigoriev I.V."/>
            <person name="Martin F.M."/>
        </authorList>
    </citation>
    <scope>NUCLEOTIDE SEQUENCE [LARGE SCALE GENOMIC DNA]</scope>
    <source>
        <strain evidence="2 3">CBS 207.34</strain>
    </source>
</reference>
<feature type="region of interest" description="Disordered" evidence="1">
    <location>
        <begin position="21"/>
        <end position="125"/>
    </location>
</feature>
<dbReference type="EMBL" id="KV748805">
    <property type="protein sequence ID" value="OCL12966.1"/>
    <property type="molecule type" value="Genomic_DNA"/>
</dbReference>
<feature type="compositionally biased region" description="Polar residues" evidence="1">
    <location>
        <begin position="82"/>
        <end position="92"/>
    </location>
</feature>
<feature type="compositionally biased region" description="Low complexity" evidence="1">
    <location>
        <begin position="116"/>
        <end position="125"/>
    </location>
</feature>
<sequence length="125" mass="13680">MKGIDLPKTVAEAPTAVTIATETATRLQKPDNKTHLPTFLSQKPPFLHPAPFTSHEPTASPQAKKKPTPQYPASTHERKHATISTRMQPCTEQTAPQTAPKPTKPPKRHNPPSPNQNPSLSRNSN</sequence>
<keyword evidence="3" id="KW-1185">Reference proteome</keyword>
<accession>A0A8E2F9M1</accession>
<organism evidence="2 3">
    <name type="scientific">Glonium stellatum</name>
    <dbReference type="NCBI Taxonomy" id="574774"/>
    <lineage>
        <taxon>Eukaryota</taxon>
        <taxon>Fungi</taxon>
        <taxon>Dikarya</taxon>
        <taxon>Ascomycota</taxon>
        <taxon>Pezizomycotina</taxon>
        <taxon>Dothideomycetes</taxon>
        <taxon>Pleosporomycetidae</taxon>
        <taxon>Gloniales</taxon>
        <taxon>Gloniaceae</taxon>
        <taxon>Glonium</taxon>
    </lineage>
</organism>
<proteinExistence type="predicted"/>